<reference evidence="3 4" key="1">
    <citation type="submission" date="2019-06" db="EMBL/GenBank/DDBJ databases">
        <title>A novel bacterium of genus Amaricoccus, isolated from marine sediment.</title>
        <authorList>
            <person name="Huang H."/>
            <person name="Mo K."/>
            <person name="Hu Y."/>
        </authorList>
    </citation>
    <scope>NUCLEOTIDE SEQUENCE [LARGE SCALE GENOMIC DNA]</scope>
    <source>
        <strain evidence="3 4">HB172011</strain>
    </source>
</reference>
<evidence type="ECO:0000256" key="1">
    <source>
        <dbReference type="SAM" id="Coils"/>
    </source>
</evidence>
<feature type="coiled-coil region" evidence="1">
    <location>
        <begin position="47"/>
        <end position="110"/>
    </location>
</feature>
<feature type="transmembrane region" description="Helical" evidence="2">
    <location>
        <begin position="25"/>
        <end position="45"/>
    </location>
</feature>
<name>A0A501WXW3_9RHOB</name>
<organism evidence="3 4">
    <name type="scientific">Amaricoccus solimangrovi</name>
    <dbReference type="NCBI Taxonomy" id="2589815"/>
    <lineage>
        <taxon>Bacteria</taxon>
        <taxon>Pseudomonadati</taxon>
        <taxon>Pseudomonadota</taxon>
        <taxon>Alphaproteobacteria</taxon>
        <taxon>Rhodobacterales</taxon>
        <taxon>Paracoccaceae</taxon>
        <taxon>Amaricoccus</taxon>
    </lineage>
</organism>
<dbReference type="AlphaFoldDB" id="A0A501WXW3"/>
<keyword evidence="2" id="KW-0812">Transmembrane</keyword>
<accession>A0A501WXW3</accession>
<keyword evidence="2" id="KW-1133">Transmembrane helix</keyword>
<keyword evidence="4" id="KW-1185">Reference proteome</keyword>
<protein>
    <submittedName>
        <fullName evidence="3">Uncharacterized protein</fullName>
    </submittedName>
</protein>
<gene>
    <name evidence="3" type="ORF">FJM51_03415</name>
</gene>
<keyword evidence="1" id="KW-0175">Coiled coil</keyword>
<dbReference type="EMBL" id="VFRP01000002">
    <property type="protein sequence ID" value="TPE53085.1"/>
    <property type="molecule type" value="Genomic_DNA"/>
</dbReference>
<keyword evidence="2" id="KW-0472">Membrane</keyword>
<evidence type="ECO:0000313" key="3">
    <source>
        <dbReference type="EMBL" id="TPE53085.1"/>
    </source>
</evidence>
<evidence type="ECO:0000256" key="2">
    <source>
        <dbReference type="SAM" id="Phobius"/>
    </source>
</evidence>
<sequence length="140" mass="15503">MTQSRIESPPDQDWHVGGWTIERRLTVGTVIALVSIIALGAKLYYRVDALEQRAAAIQTEQAEGKERADQRQVDTQRYIDEAVKAGRAAREGLEARVRATENQYAGVSAQLQGLGAQLTGIGADVRDLRKSIEESRARER</sequence>
<dbReference type="RefSeq" id="WP_140452706.1">
    <property type="nucleotide sequence ID" value="NZ_VFRP01000002.1"/>
</dbReference>
<comment type="caution">
    <text evidence="3">The sequence shown here is derived from an EMBL/GenBank/DDBJ whole genome shotgun (WGS) entry which is preliminary data.</text>
</comment>
<evidence type="ECO:0000313" key="4">
    <source>
        <dbReference type="Proteomes" id="UP000319255"/>
    </source>
</evidence>
<dbReference type="Proteomes" id="UP000319255">
    <property type="component" value="Unassembled WGS sequence"/>
</dbReference>
<proteinExistence type="predicted"/>